<feature type="region of interest" description="Disordered" evidence="1">
    <location>
        <begin position="106"/>
        <end position="180"/>
    </location>
</feature>
<evidence type="ECO:0000313" key="3">
    <source>
        <dbReference type="Proteomes" id="UP000268162"/>
    </source>
</evidence>
<sequence length="414" mass="42985">MPGLAGQSGRPRPLSLPPVLAASLLRPLPPLHQGPRGGTGNRFRLSSTASNMSSIALEGVLFGPSSATYHPNATSNSSMMTSTTMPATTTAAATTAVNASTNYYVDPHRLSRNSPSNYNVDPAATPTATNRGPTSNHGPSNQDHRRSLFHDGPGTSHNTPFNTNAMAGGPSISNASTTSRPPLPLNGLNSFIGSGGYTGDIHGLGLVPLSRTASTPNGAMGTEYKTRPLVRSAALGVLLTISVPQTVIPFGTSFQITIIINNITSQAKTLQLTSTDPSQLLFPSPTSAAASINGSGGGGGGSNSSLNYGDPVGRAPPTQAQIEADDSSGQLDLPGLVVMTPDVTIELREPTSYYTAVVQLTAQHPGFHSLKILRLVNVETREMTTVGSDIIVYVMPPTSEGRLFLFTEMAAITI</sequence>
<feature type="region of interest" description="Disordered" evidence="1">
    <location>
        <begin position="285"/>
        <end position="315"/>
    </location>
</feature>
<dbReference type="Proteomes" id="UP000268162">
    <property type="component" value="Unassembled WGS sequence"/>
</dbReference>
<accession>A0A4P9ZVX5</accession>
<organism evidence="2 3">
    <name type="scientific">Dimargaris cristalligena</name>
    <dbReference type="NCBI Taxonomy" id="215637"/>
    <lineage>
        <taxon>Eukaryota</taxon>
        <taxon>Fungi</taxon>
        <taxon>Fungi incertae sedis</taxon>
        <taxon>Zoopagomycota</taxon>
        <taxon>Kickxellomycotina</taxon>
        <taxon>Dimargaritomycetes</taxon>
        <taxon>Dimargaritales</taxon>
        <taxon>Dimargaritaceae</taxon>
        <taxon>Dimargaris</taxon>
    </lineage>
</organism>
<evidence type="ECO:0000313" key="2">
    <source>
        <dbReference type="EMBL" id="RKP37774.1"/>
    </source>
</evidence>
<proteinExistence type="predicted"/>
<feature type="compositionally biased region" description="Polar residues" evidence="1">
    <location>
        <begin position="155"/>
        <end position="180"/>
    </location>
</feature>
<evidence type="ECO:0000256" key="1">
    <source>
        <dbReference type="SAM" id="MobiDB-lite"/>
    </source>
</evidence>
<protein>
    <submittedName>
        <fullName evidence="2">Uncharacterized protein</fullName>
    </submittedName>
</protein>
<gene>
    <name evidence="2" type="ORF">BJ085DRAFT_36790</name>
</gene>
<name>A0A4P9ZVX5_9FUNG</name>
<keyword evidence="3" id="KW-1185">Reference proteome</keyword>
<feature type="compositionally biased region" description="Polar residues" evidence="1">
    <location>
        <begin position="126"/>
        <end position="141"/>
    </location>
</feature>
<reference evidence="3" key="1">
    <citation type="journal article" date="2018" name="Nat. Microbiol.">
        <title>Leveraging single-cell genomics to expand the fungal tree of life.</title>
        <authorList>
            <person name="Ahrendt S.R."/>
            <person name="Quandt C.A."/>
            <person name="Ciobanu D."/>
            <person name="Clum A."/>
            <person name="Salamov A."/>
            <person name="Andreopoulos B."/>
            <person name="Cheng J.F."/>
            <person name="Woyke T."/>
            <person name="Pelin A."/>
            <person name="Henrissat B."/>
            <person name="Reynolds N.K."/>
            <person name="Benny G.L."/>
            <person name="Smith M.E."/>
            <person name="James T.Y."/>
            <person name="Grigoriev I.V."/>
        </authorList>
    </citation>
    <scope>NUCLEOTIDE SEQUENCE [LARGE SCALE GENOMIC DNA]</scope>
    <source>
        <strain evidence="3">RSA 468</strain>
    </source>
</reference>
<dbReference type="AlphaFoldDB" id="A0A4P9ZVX5"/>
<dbReference type="EMBL" id="ML002448">
    <property type="protein sequence ID" value="RKP37774.1"/>
    <property type="molecule type" value="Genomic_DNA"/>
</dbReference>